<organism evidence="1 2">
    <name type="scientific">Candidatus Scatoplasma merdavium</name>
    <dbReference type="NCBI Taxonomy" id="2840932"/>
    <lineage>
        <taxon>Bacteria</taxon>
        <taxon>Bacillati</taxon>
        <taxon>Bacillota</taxon>
        <taxon>Bacilli</taxon>
        <taxon>Bacillales</taxon>
        <taxon>Candidatus Scatoplasma</taxon>
    </lineage>
</organism>
<name>A0A9D9GSF1_9BACL</name>
<feature type="non-terminal residue" evidence="1">
    <location>
        <position position="306"/>
    </location>
</feature>
<reference evidence="1" key="2">
    <citation type="journal article" date="2021" name="PeerJ">
        <title>Extensive microbial diversity within the chicken gut microbiome revealed by metagenomics and culture.</title>
        <authorList>
            <person name="Gilroy R."/>
            <person name="Ravi A."/>
            <person name="Getino M."/>
            <person name="Pursley I."/>
            <person name="Horton D.L."/>
            <person name="Alikhan N.F."/>
            <person name="Baker D."/>
            <person name="Gharbi K."/>
            <person name="Hall N."/>
            <person name="Watson M."/>
            <person name="Adriaenssens E.M."/>
            <person name="Foster-Nyarko E."/>
            <person name="Jarju S."/>
            <person name="Secka A."/>
            <person name="Antonio M."/>
            <person name="Oren A."/>
            <person name="Chaudhuri R.R."/>
            <person name="La Ragione R."/>
            <person name="Hildebrand F."/>
            <person name="Pallen M.J."/>
        </authorList>
    </citation>
    <scope>NUCLEOTIDE SEQUENCE</scope>
    <source>
        <strain evidence="1">1748</strain>
    </source>
</reference>
<dbReference type="PROSITE" id="PS51257">
    <property type="entry name" value="PROKAR_LIPOPROTEIN"/>
    <property type="match status" value="1"/>
</dbReference>
<comment type="caution">
    <text evidence="1">The sequence shown here is derived from an EMBL/GenBank/DDBJ whole genome shotgun (WGS) entry which is preliminary data.</text>
</comment>
<evidence type="ECO:0000313" key="2">
    <source>
        <dbReference type="Proteomes" id="UP000823629"/>
    </source>
</evidence>
<dbReference type="InterPro" id="IPR043773">
    <property type="entry name" value="JetA"/>
</dbReference>
<gene>
    <name evidence="1" type="ORF">IAC78_01035</name>
</gene>
<proteinExistence type="predicted"/>
<reference evidence="1" key="1">
    <citation type="submission" date="2020-10" db="EMBL/GenBank/DDBJ databases">
        <authorList>
            <person name="Gilroy R."/>
        </authorList>
    </citation>
    <scope>NUCLEOTIDE SEQUENCE</scope>
    <source>
        <strain evidence="1">1748</strain>
    </source>
</reference>
<dbReference type="EMBL" id="JADING010000028">
    <property type="protein sequence ID" value="MBO8414055.1"/>
    <property type="molecule type" value="Genomic_DNA"/>
</dbReference>
<dbReference type="Pfam" id="PF18982">
    <property type="entry name" value="JetA"/>
    <property type="match status" value="1"/>
</dbReference>
<dbReference type="AlphaFoldDB" id="A0A9D9GSF1"/>
<accession>A0A9D9GSF1</accession>
<protein>
    <submittedName>
        <fullName evidence="1">Uncharacterized protein</fullName>
    </submittedName>
</protein>
<evidence type="ECO:0000313" key="1">
    <source>
        <dbReference type="EMBL" id="MBO8414055.1"/>
    </source>
</evidence>
<dbReference type="Proteomes" id="UP000823629">
    <property type="component" value="Unassembled WGS sequence"/>
</dbReference>
<sequence length="306" mass="35664">MELFDKIPENFFTVLSRKYKACYAFALMVLFSCLKLYKTNLKKVDYINALKNQGEKIFELFNVDQDKLDDKEDEEDIQFDLEDSALSSKVNYIFRKLVSCGWINVEKNVETNTDMIYLPVYSIKMMQLIAELSSSSDLYVPLVHQTYSELSLEDEREDEYMFRTLASARKNADELEMNVTLLHHSICVFGFNLNKLYDPNEALNQHFNIFKHQVGDKLYHPMKTYDSLGLYASPVISILKKWQRDKRIVSKLASQAKYDPEYAKLKVSDVVDKVNLMLQETIDIFSKLNSNFNDIDKANAKYTEAV</sequence>